<reference evidence="2" key="1">
    <citation type="submission" date="2022-07" db="EMBL/GenBank/DDBJ databases">
        <title>Genome Sequence of Agrocybe chaxingu.</title>
        <authorList>
            <person name="Buettner E."/>
        </authorList>
    </citation>
    <scope>NUCLEOTIDE SEQUENCE</scope>
    <source>
        <strain evidence="2">MP-N11</strain>
    </source>
</reference>
<feature type="chain" id="PRO_5040913393" evidence="1">
    <location>
        <begin position="16"/>
        <end position="168"/>
    </location>
</feature>
<evidence type="ECO:0000256" key="1">
    <source>
        <dbReference type="SAM" id="SignalP"/>
    </source>
</evidence>
<evidence type="ECO:0000313" key="2">
    <source>
        <dbReference type="EMBL" id="KAJ3495402.1"/>
    </source>
</evidence>
<organism evidence="2 3">
    <name type="scientific">Agrocybe chaxingu</name>
    <dbReference type="NCBI Taxonomy" id="84603"/>
    <lineage>
        <taxon>Eukaryota</taxon>
        <taxon>Fungi</taxon>
        <taxon>Dikarya</taxon>
        <taxon>Basidiomycota</taxon>
        <taxon>Agaricomycotina</taxon>
        <taxon>Agaricomycetes</taxon>
        <taxon>Agaricomycetidae</taxon>
        <taxon>Agaricales</taxon>
        <taxon>Agaricineae</taxon>
        <taxon>Strophariaceae</taxon>
        <taxon>Agrocybe</taxon>
    </lineage>
</organism>
<keyword evidence="1" id="KW-0732">Signal</keyword>
<comment type="caution">
    <text evidence="2">The sequence shown here is derived from an EMBL/GenBank/DDBJ whole genome shotgun (WGS) entry which is preliminary data.</text>
</comment>
<keyword evidence="3" id="KW-1185">Reference proteome</keyword>
<dbReference type="AlphaFoldDB" id="A0A9W8MQ38"/>
<gene>
    <name evidence="2" type="ORF">NLJ89_g10632</name>
</gene>
<proteinExistence type="predicted"/>
<dbReference type="EMBL" id="JANKHO010002033">
    <property type="protein sequence ID" value="KAJ3495402.1"/>
    <property type="molecule type" value="Genomic_DNA"/>
</dbReference>
<sequence length="168" mass="17734">MKFLSLIALISTALAQTALGVAQLDLPTGSVTDLPIVTGLPTVTSGLPQIGDTPLSQLGVPWQVSGYIAVKYQSKESANFTYHVYSYNDCVQYDLNGGRALMAEFCKTVVCNGHPNPDCSGGLTPPVPVTVIKDTVIVNPDNVAKFLQQGAICQESPDVPIVARIDTG</sequence>
<dbReference type="Proteomes" id="UP001148786">
    <property type="component" value="Unassembled WGS sequence"/>
</dbReference>
<feature type="signal peptide" evidence="1">
    <location>
        <begin position="1"/>
        <end position="15"/>
    </location>
</feature>
<accession>A0A9W8MQ38</accession>
<name>A0A9W8MQ38_9AGAR</name>
<evidence type="ECO:0000313" key="3">
    <source>
        <dbReference type="Proteomes" id="UP001148786"/>
    </source>
</evidence>
<protein>
    <submittedName>
        <fullName evidence="2">Uncharacterized protein</fullName>
    </submittedName>
</protein>